<dbReference type="Proteomes" id="UP001595840">
    <property type="component" value="Unassembled WGS sequence"/>
</dbReference>
<dbReference type="PANTHER" id="PTHR24171">
    <property type="entry name" value="ANKYRIN REPEAT DOMAIN-CONTAINING PROTEIN 39-RELATED"/>
    <property type="match status" value="1"/>
</dbReference>
<evidence type="ECO:0000256" key="1">
    <source>
        <dbReference type="ARBA" id="ARBA00022737"/>
    </source>
</evidence>
<evidence type="ECO:0000256" key="2">
    <source>
        <dbReference type="ARBA" id="ARBA00023043"/>
    </source>
</evidence>
<dbReference type="PANTHER" id="PTHR24171:SF8">
    <property type="entry name" value="BRCA1-ASSOCIATED RING DOMAIN PROTEIN 1"/>
    <property type="match status" value="1"/>
</dbReference>
<evidence type="ECO:0000313" key="7">
    <source>
        <dbReference type="Proteomes" id="UP001595840"/>
    </source>
</evidence>
<organism evidence="6 7">
    <name type="scientific">Simiduia curdlanivorans</name>
    <dbReference type="NCBI Taxonomy" id="1492769"/>
    <lineage>
        <taxon>Bacteria</taxon>
        <taxon>Pseudomonadati</taxon>
        <taxon>Pseudomonadota</taxon>
        <taxon>Gammaproteobacteria</taxon>
        <taxon>Cellvibrionales</taxon>
        <taxon>Cellvibrionaceae</taxon>
        <taxon>Simiduia</taxon>
    </lineage>
</organism>
<dbReference type="RefSeq" id="WP_290261172.1">
    <property type="nucleotide sequence ID" value="NZ_JAUFQG010000004.1"/>
</dbReference>
<reference evidence="7" key="1">
    <citation type="journal article" date="2019" name="Int. J. Syst. Evol. Microbiol.">
        <title>The Global Catalogue of Microorganisms (GCM) 10K type strain sequencing project: providing services to taxonomists for standard genome sequencing and annotation.</title>
        <authorList>
            <consortium name="The Broad Institute Genomics Platform"/>
            <consortium name="The Broad Institute Genome Sequencing Center for Infectious Disease"/>
            <person name="Wu L."/>
            <person name="Ma J."/>
        </authorList>
    </citation>
    <scope>NUCLEOTIDE SEQUENCE [LARGE SCALE GENOMIC DNA]</scope>
    <source>
        <strain evidence="7">CECT 8570</strain>
    </source>
</reference>
<protein>
    <submittedName>
        <fullName evidence="6">Ankyrin repeat domain-containing protein</fullName>
    </submittedName>
</protein>
<evidence type="ECO:0000256" key="3">
    <source>
        <dbReference type="PROSITE-ProRule" id="PRU00023"/>
    </source>
</evidence>
<feature type="repeat" description="ANK" evidence="3">
    <location>
        <begin position="133"/>
        <end position="165"/>
    </location>
</feature>
<proteinExistence type="predicted"/>
<evidence type="ECO:0000256" key="5">
    <source>
        <dbReference type="SAM" id="SignalP"/>
    </source>
</evidence>
<evidence type="ECO:0000313" key="6">
    <source>
        <dbReference type="EMBL" id="MFC4363402.1"/>
    </source>
</evidence>
<accession>A0ABV8V9K6</accession>
<dbReference type="Pfam" id="PF12796">
    <property type="entry name" value="Ank_2"/>
    <property type="match status" value="2"/>
</dbReference>
<feature type="signal peptide" evidence="5">
    <location>
        <begin position="1"/>
        <end position="21"/>
    </location>
</feature>
<evidence type="ECO:0000256" key="4">
    <source>
        <dbReference type="SAM" id="MobiDB-lite"/>
    </source>
</evidence>
<dbReference type="Gene3D" id="1.25.40.20">
    <property type="entry name" value="Ankyrin repeat-containing domain"/>
    <property type="match status" value="2"/>
</dbReference>
<feature type="chain" id="PRO_5045298245" evidence="5">
    <location>
        <begin position="22"/>
        <end position="323"/>
    </location>
</feature>
<keyword evidence="2 3" id="KW-0040">ANK repeat</keyword>
<dbReference type="PROSITE" id="PS50297">
    <property type="entry name" value="ANK_REP_REGION"/>
    <property type="match status" value="2"/>
</dbReference>
<keyword evidence="5" id="KW-0732">Signal</keyword>
<dbReference type="InterPro" id="IPR036770">
    <property type="entry name" value="Ankyrin_rpt-contain_sf"/>
</dbReference>
<comment type="caution">
    <text evidence="6">The sequence shown here is derived from an EMBL/GenBank/DDBJ whole genome shotgun (WGS) entry which is preliminary data.</text>
</comment>
<dbReference type="EMBL" id="JBHSCX010000020">
    <property type="protein sequence ID" value="MFC4363402.1"/>
    <property type="molecule type" value="Genomic_DNA"/>
</dbReference>
<feature type="repeat" description="ANK" evidence="3">
    <location>
        <begin position="259"/>
        <end position="291"/>
    </location>
</feature>
<sequence length="323" mass="34417">MKCRVYFSAVVLLGVAMQSLSNPPAVPNADRMNQLINEMMQAQAQGDMARVEAIGREMEALSSGVQSEMSTLSRPSDRESTAMQERMQGQLNAMQAAANSPESRIGLAARKGDLTEVKRLAEAGANLNVYGINPGPPLMEAASEGHVDVAKYLLSKGAKLRVETSLASLDALHLAAQALEDNSAMIKLLVAAGALEQAPGENLGAKMLKESERQSPQANTVSAEQLGSDSALMAAIEKNRTKHVETLLALGANPNVWAHGKTALMLAARKLQPSTVRLLLSKGANAAETSPEHKTALQYAEETKETPQNSDRRRAVLTALQSI</sequence>
<gene>
    <name evidence="6" type="ORF">ACFOX3_13890</name>
</gene>
<dbReference type="PROSITE" id="PS50088">
    <property type="entry name" value="ANK_REPEAT"/>
    <property type="match status" value="2"/>
</dbReference>
<feature type="compositionally biased region" description="Basic and acidic residues" evidence="4">
    <location>
        <begin position="290"/>
        <end position="312"/>
    </location>
</feature>
<feature type="region of interest" description="Disordered" evidence="4">
    <location>
        <begin position="284"/>
        <end position="312"/>
    </location>
</feature>
<dbReference type="InterPro" id="IPR002110">
    <property type="entry name" value="Ankyrin_rpt"/>
</dbReference>
<dbReference type="SUPFAM" id="SSF48403">
    <property type="entry name" value="Ankyrin repeat"/>
    <property type="match status" value="1"/>
</dbReference>
<dbReference type="SMART" id="SM00248">
    <property type="entry name" value="ANK"/>
    <property type="match status" value="5"/>
</dbReference>
<name>A0ABV8V9K6_9GAMM</name>
<keyword evidence="1" id="KW-0677">Repeat</keyword>
<keyword evidence="7" id="KW-1185">Reference proteome</keyword>